<dbReference type="AlphaFoldDB" id="H5SL20"/>
<reference evidence="4" key="1">
    <citation type="journal article" date="2005" name="Environ. Microbiol.">
        <title>Genetic and functional properties of uncultivated thermophilic crenarchaeotes from a subsurface gold mine as revealed by analysis of genome fragments.</title>
        <authorList>
            <person name="Nunoura T."/>
            <person name="Hirayama H."/>
            <person name="Takami H."/>
            <person name="Oida H."/>
            <person name="Nishi S."/>
            <person name="Shimamura S."/>
            <person name="Suzuki Y."/>
            <person name="Inagaki F."/>
            <person name="Takai K."/>
            <person name="Nealson K.H."/>
            <person name="Horikoshi K."/>
        </authorList>
    </citation>
    <scope>NUCLEOTIDE SEQUENCE</scope>
</reference>
<feature type="domain" description="N-acetyltransferase" evidence="3">
    <location>
        <begin position="3"/>
        <end position="148"/>
    </location>
</feature>
<gene>
    <name evidence="4" type="ORF">HGMM_F43B07C40</name>
</gene>
<dbReference type="EMBL" id="AP011759">
    <property type="protein sequence ID" value="BAL56856.1"/>
    <property type="molecule type" value="Genomic_DNA"/>
</dbReference>
<evidence type="ECO:0000256" key="1">
    <source>
        <dbReference type="ARBA" id="ARBA00022679"/>
    </source>
</evidence>
<dbReference type="InterPro" id="IPR016181">
    <property type="entry name" value="Acyl_CoA_acyltransferase"/>
</dbReference>
<keyword evidence="1 4" id="KW-0808">Transferase</keyword>
<dbReference type="CDD" id="cd04301">
    <property type="entry name" value="NAT_SF"/>
    <property type="match status" value="2"/>
</dbReference>
<dbReference type="InterPro" id="IPR050832">
    <property type="entry name" value="Bact_Acetyltransf"/>
</dbReference>
<organism evidence="4">
    <name type="scientific">uncultured Acetothermia bacterium</name>
    <dbReference type="NCBI Taxonomy" id="236499"/>
    <lineage>
        <taxon>Bacteria</taxon>
        <taxon>Candidatus Bipolaricaulota</taxon>
        <taxon>environmental samples</taxon>
    </lineage>
</organism>
<protein>
    <submittedName>
        <fullName evidence="4">GCN5-related N-acetyltransferase</fullName>
    </submittedName>
</protein>
<dbReference type="PANTHER" id="PTHR43877:SF6">
    <property type="entry name" value="GCN5-RELATED N-ACETYLTRANSFERASE"/>
    <property type="match status" value="1"/>
</dbReference>
<dbReference type="SUPFAM" id="SSF55729">
    <property type="entry name" value="Acyl-CoA N-acyltransferases (Nat)"/>
    <property type="match status" value="2"/>
</dbReference>
<accession>H5SL20</accession>
<dbReference type="InterPro" id="IPR000182">
    <property type="entry name" value="GNAT_dom"/>
</dbReference>
<dbReference type="Pfam" id="PF00583">
    <property type="entry name" value="Acetyltransf_1"/>
    <property type="match status" value="2"/>
</dbReference>
<evidence type="ECO:0000259" key="3">
    <source>
        <dbReference type="PROSITE" id="PS51186"/>
    </source>
</evidence>
<keyword evidence="2" id="KW-0012">Acyltransferase</keyword>
<dbReference type="PROSITE" id="PS51186">
    <property type="entry name" value="GNAT"/>
    <property type="match status" value="2"/>
</dbReference>
<evidence type="ECO:0000313" key="4">
    <source>
        <dbReference type="EMBL" id="BAL56856.1"/>
    </source>
</evidence>
<dbReference type="Gene3D" id="3.40.630.30">
    <property type="match status" value="1"/>
</dbReference>
<dbReference type="PANTHER" id="PTHR43877">
    <property type="entry name" value="AMINOALKYLPHOSPHONATE N-ACETYLTRANSFERASE-RELATED-RELATED"/>
    <property type="match status" value="1"/>
</dbReference>
<evidence type="ECO:0000256" key="2">
    <source>
        <dbReference type="ARBA" id="ARBA00023315"/>
    </source>
</evidence>
<proteinExistence type="predicted"/>
<reference evidence="4" key="2">
    <citation type="journal article" date="2012" name="PLoS ONE">
        <title>A Deeply Branching Thermophilic Bacterium with an Ancient Acetyl-CoA Pathway Dominates a Subsurface Ecosystem.</title>
        <authorList>
            <person name="Takami H."/>
            <person name="Noguchi H."/>
            <person name="Takaki Y."/>
            <person name="Uchiyama I."/>
            <person name="Toyoda A."/>
            <person name="Nishi S."/>
            <person name="Chee G.-J."/>
            <person name="Arai W."/>
            <person name="Nunoura T."/>
            <person name="Itoh T."/>
            <person name="Hattori M."/>
            <person name="Takai K."/>
        </authorList>
    </citation>
    <scope>NUCLEOTIDE SEQUENCE</scope>
</reference>
<name>H5SL20_9BACT</name>
<sequence length="318" mass="37536">MNFQVREFTVNDYPAIAQIGNAIYPDYRYSPEEIQYDDEHFDKKYLFKRYVAEVNNRVVGYAEYNHMPHMFHPQKFWVYVGVHPDFQRRGIGRALYERILSDLIALKAVRAFTSAREDYPRSVAFLQKNGFSEIRRTWESRLAVKNFDLSQFAHYLERFFAHGLTITTLADELKRDPESLRKLHELYVVIMEDVPHPDQYTPVDFEHFLRYSIEHPDAIAEGYFIAKDGEKYIGLSNLRRSKDEPKDLYQGLTGVRREYRNKGVAMALKLKTIEYARAHSYEVIKTWNDSTNVGMLAINEKLGFVRQPAWITFVKEFS</sequence>
<dbReference type="GO" id="GO:0016747">
    <property type="term" value="F:acyltransferase activity, transferring groups other than amino-acyl groups"/>
    <property type="evidence" value="ECO:0007669"/>
    <property type="project" value="InterPro"/>
</dbReference>
<feature type="domain" description="N-acetyltransferase" evidence="3">
    <location>
        <begin position="171"/>
        <end position="318"/>
    </location>
</feature>